<evidence type="ECO:0000313" key="2">
    <source>
        <dbReference type="Proteomes" id="UP001238540"/>
    </source>
</evidence>
<gene>
    <name evidence="1" type="ORF">QWZ16_24845</name>
</gene>
<protein>
    <submittedName>
        <fullName evidence="1">Uncharacterized protein</fullName>
    </submittedName>
</protein>
<dbReference type="EMBL" id="JAUFQC010000036">
    <property type="protein sequence ID" value="MDN3612779.1"/>
    <property type="molecule type" value="Genomic_DNA"/>
</dbReference>
<accession>A0ABT8C283</accession>
<organism evidence="1 2">
    <name type="scientific">Vibrio ostreicida</name>
    <dbReference type="NCBI Taxonomy" id="526588"/>
    <lineage>
        <taxon>Bacteria</taxon>
        <taxon>Pseudomonadati</taxon>
        <taxon>Pseudomonadota</taxon>
        <taxon>Gammaproteobacteria</taxon>
        <taxon>Vibrionales</taxon>
        <taxon>Vibrionaceae</taxon>
        <taxon>Vibrio</taxon>
    </lineage>
</organism>
<keyword evidence="2" id="KW-1185">Reference proteome</keyword>
<dbReference type="RefSeq" id="WP_290313508.1">
    <property type="nucleotide sequence ID" value="NZ_JAUFQC010000036.1"/>
</dbReference>
<proteinExistence type="predicted"/>
<reference evidence="2" key="1">
    <citation type="journal article" date="2019" name="Int. J. Syst. Evol. Microbiol.">
        <title>The Global Catalogue of Microorganisms (GCM) 10K type strain sequencing project: providing services to taxonomists for standard genome sequencing and annotation.</title>
        <authorList>
            <consortium name="The Broad Institute Genomics Platform"/>
            <consortium name="The Broad Institute Genome Sequencing Center for Infectious Disease"/>
            <person name="Wu L."/>
            <person name="Ma J."/>
        </authorList>
    </citation>
    <scope>NUCLEOTIDE SEQUENCE [LARGE SCALE GENOMIC DNA]</scope>
    <source>
        <strain evidence="2">CECT 7398</strain>
    </source>
</reference>
<sequence>MLMAVMAKETQLMLEVTKLNGGWNEHSKPNHSRSIISSGCDINCAVCGIDFFSQKQLRDLLIQVQVSERNRKILHHYYWCNIRWPSCF</sequence>
<name>A0ABT8C283_9VIBR</name>
<evidence type="ECO:0000313" key="1">
    <source>
        <dbReference type="EMBL" id="MDN3612779.1"/>
    </source>
</evidence>
<comment type="caution">
    <text evidence="1">The sequence shown here is derived from an EMBL/GenBank/DDBJ whole genome shotgun (WGS) entry which is preliminary data.</text>
</comment>
<dbReference type="Proteomes" id="UP001238540">
    <property type="component" value="Unassembled WGS sequence"/>
</dbReference>